<name>A0A1G6HAV2_9BACI</name>
<accession>A0A1G6HAV2</accession>
<reference evidence="5" key="1">
    <citation type="submission" date="2016-09" db="EMBL/GenBank/DDBJ databases">
        <authorList>
            <person name="Varghese N."/>
            <person name="Submissions S."/>
        </authorList>
    </citation>
    <scope>NUCLEOTIDE SEQUENCE [LARGE SCALE GENOMIC DNA]</scope>
    <source>
        <strain evidence="5">S5</strain>
    </source>
</reference>
<dbReference type="GO" id="GO:0003841">
    <property type="term" value="F:1-acylglycerol-3-phosphate O-acyltransferase activity"/>
    <property type="evidence" value="ECO:0007669"/>
    <property type="project" value="TreeGrafter"/>
</dbReference>
<dbReference type="AlphaFoldDB" id="A0A1G6HAV2"/>
<evidence type="ECO:0000256" key="2">
    <source>
        <dbReference type="ARBA" id="ARBA00023315"/>
    </source>
</evidence>
<protein>
    <submittedName>
        <fullName evidence="4">1-acyl-sn-glycerol-3-phosphate acyltransferase</fullName>
    </submittedName>
</protein>
<dbReference type="SMART" id="SM00563">
    <property type="entry name" value="PlsC"/>
    <property type="match status" value="1"/>
</dbReference>
<dbReference type="GO" id="GO:0006654">
    <property type="term" value="P:phosphatidic acid biosynthetic process"/>
    <property type="evidence" value="ECO:0007669"/>
    <property type="project" value="TreeGrafter"/>
</dbReference>
<dbReference type="OrthoDB" id="9803035at2"/>
<evidence type="ECO:0000313" key="5">
    <source>
        <dbReference type="Proteomes" id="UP000242949"/>
    </source>
</evidence>
<dbReference type="InterPro" id="IPR002123">
    <property type="entry name" value="Plipid/glycerol_acylTrfase"/>
</dbReference>
<keyword evidence="5" id="KW-1185">Reference proteome</keyword>
<gene>
    <name evidence="4" type="ORF">SAMN05421734_102435</name>
</gene>
<dbReference type="EMBL" id="FMYI01000002">
    <property type="protein sequence ID" value="SDB91429.1"/>
    <property type="molecule type" value="Genomic_DNA"/>
</dbReference>
<dbReference type="RefSeq" id="WP_090793631.1">
    <property type="nucleotide sequence ID" value="NZ_FMYI01000002.1"/>
</dbReference>
<sequence>MSFYHIAKNVVWYISKPLFRMEVIGAENIPKSGPVIICSNHISNFDPPMVGGSAPRVVHFLAKEELFEKKWLKPILTNVNAFPIKRGMSDRNALRKALGLLKEGKTLGLFPEGTRSKSMELGKGLSGVGFFALRSEATVVPCAIIGPYKIGRKLKIVYGKPVNMKQLREDKVSAKEATDHIMENIRKIIEKYQ</sequence>
<evidence type="ECO:0000313" key="4">
    <source>
        <dbReference type="EMBL" id="SDB91429.1"/>
    </source>
</evidence>
<dbReference type="STRING" id="1612202.SAMN05421734_102435"/>
<evidence type="ECO:0000256" key="1">
    <source>
        <dbReference type="ARBA" id="ARBA00022679"/>
    </source>
</evidence>
<keyword evidence="1 4" id="KW-0808">Transferase</keyword>
<dbReference type="SUPFAM" id="SSF69593">
    <property type="entry name" value="Glycerol-3-phosphate (1)-acyltransferase"/>
    <property type="match status" value="1"/>
</dbReference>
<dbReference type="CDD" id="cd07989">
    <property type="entry name" value="LPLAT_AGPAT-like"/>
    <property type="match status" value="1"/>
</dbReference>
<keyword evidence="2 4" id="KW-0012">Acyltransferase</keyword>
<dbReference type="Proteomes" id="UP000242949">
    <property type="component" value="Unassembled WGS sequence"/>
</dbReference>
<dbReference type="PANTHER" id="PTHR10434">
    <property type="entry name" value="1-ACYL-SN-GLYCEROL-3-PHOSPHATE ACYLTRANSFERASE"/>
    <property type="match status" value="1"/>
</dbReference>
<proteinExistence type="predicted"/>
<dbReference type="Pfam" id="PF01553">
    <property type="entry name" value="Acyltransferase"/>
    <property type="match status" value="1"/>
</dbReference>
<feature type="domain" description="Phospholipid/glycerol acyltransferase" evidence="3">
    <location>
        <begin position="35"/>
        <end position="147"/>
    </location>
</feature>
<dbReference type="PANTHER" id="PTHR10434:SF11">
    <property type="entry name" value="1-ACYL-SN-GLYCEROL-3-PHOSPHATE ACYLTRANSFERASE"/>
    <property type="match status" value="1"/>
</dbReference>
<evidence type="ECO:0000259" key="3">
    <source>
        <dbReference type="SMART" id="SM00563"/>
    </source>
</evidence>
<organism evidence="4 5">
    <name type="scientific">Pelagirhabdus alkalitolerans</name>
    <dbReference type="NCBI Taxonomy" id="1612202"/>
    <lineage>
        <taxon>Bacteria</taxon>
        <taxon>Bacillati</taxon>
        <taxon>Bacillota</taxon>
        <taxon>Bacilli</taxon>
        <taxon>Bacillales</taxon>
        <taxon>Bacillaceae</taxon>
        <taxon>Pelagirhabdus</taxon>
    </lineage>
</organism>